<dbReference type="InterPro" id="IPR022625">
    <property type="entry name" value="TypeI_RM_Rsu_C"/>
</dbReference>
<dbReference type="Gene3D" id="3.40.50.300">
    <property type="entry name" value="P-loop containing nucleotide triphosphate hydrolases"/>
    <property type="match status" value="2"/>
</dbReference>
<dbReference type="InterPro" id="IPR014001">
    <property type="entry name" value="Helicase_ATP-bd"/>
</dbReference>
<gene>
    <name evidence="14" type="ORF">MMELEA_04840</name>
</gene>
<comment type="catalytic activity">
    <reaction evidence="1 11">
        <text>Endonucleolytic cleavage of DNA to give random double-stranded fragments with terminal 5'-phosphates, ATP is simultaneously hydrolyzed.</text>
        <dbReference type="EC" id="3.1.21.3"/>
    </reaction>
</comment>
<reference evidence="14 15" key="1">
    <citation type="submission" date="2015-03" db="EMBL/GenBank/DDBJ databases">
        <title>Genome sequence of Mycoplasma meleagridis strain ATCC 25294.</title>
        <authorList>
            <person name="Yacoub E."/>
            <person name="Blanchard A."/>
            <person name="Sirand-Pugnet P."/>
            <person name="Mardassi B.B.A."/>
        </authorList>
    </citation>
    <scope>NUCLEOTIDE SEQUENCE [LARGE SCALE GENOMIC DNA]</scope>
    <source>
        <strain evidence="14 15">ATCC 25294</strain>
    </source>
</reference>
<dbReference type="PANTHER" id="PTHR30195:SF16">
    <property type="entry name" value="TYPE I RESTRICTION ENZYME ENDONUCLEASE SUBUNIT"/>
    <property type="match status" value="1"/>
</dbReference>
<dbReference type="SMART" id="SM00487">
    <property type="entry name" value="DEXDc"/>
    <property type="match status" value="1"/>
</dbReference>
<evidence type="ECO:0000256" key="10">
    <source>
        <dbReference type="ARBA" id="ARBA00023125"/>
    </source>
</evidence>
<dbReference type="Pfam" id="PF04313">
    <property type="entry name" value="HSDR_N"/>
    <property type="match status" value="1"/>
</dbReference>
<feature type="coiled-coil region" evidence="12">
    <location>
        <begin position="707"/>
        <end position="734"/>
    </location>
</feature>
<dbReference type="InterPro" id="IPR040980">
    <property type="entry name" value="SWI2_SNF2"/>
</dbReference>
<dbReference type="CDD" id="cd22332">
    <property type="entry name" value="HsdR_N"/>
    <property type="match status" value="1"/>
</dbReference>
<dbReference type="SUPFAM" id="SSF52540">
    <property type="entry name" value="P-loop containing nucleoside triphosphate hydrolases"/>
    <property type="match status" value="2"/>
</dbReference>
<feature type="domain" description="Helicase ATP-binding" evidence="13">
    <location>
        <begin position="159"/>
        <end position="326"/>
    </location>
</feature>
<comment type="caution">
    <text evidence="14">The sequence shown here is derived from an EMBL/GenBank/DDBJ whole genome shotgun (WGS) entry which is preliminary data.</text>
</comment>
<accession>A0A0F5H0Z5</accession>
<dbReference type="InterPro" id="IPR051268">
    <property type="entry name" value="Type-I_R_enzyme_R_subunit"/>
</dbReference>
<dbReference type="Pfam" id="PF12008">
    <property type="entry name" value="EcoR124_C"/>
    <property type="match status" value="1"/>
</dbReference>
<dbReference type="Gene3D" id="1.20.58.2040">
    <property type="match status" value="1"/>
</dbReference>
<comment type="subunit">
    <text evidence="3 11">The type I restriction/modification system is composed of three polypeptides R, M and S.</text>
</comment>
<dbReference type="Gene3D" id="3.90.1570.50">
    <property type="match status" value="1"/>
</dbReference>
<evidence type="ECO:0000256" key="7">
    <source>
        <dbReference type="ARBA" id="ARBA00022759"/>
    </source>
</evidence>
<keyword evidence="8 11" id="KW-0378">Hydrolase</keyword>
<dbReference type="Pfam" id="PF22679">
    <property type="entry name" value="T1R_D3-like"/>
    <property type="match status" value="1"/>
</dbReference>
<keyword evidence="5 11" id="KW-0547">Nucleotide-binding</keyword>
<dbReference type="GO" id="GO:0003677">
    <property type="term" value="F:DNA binding"/>
    <property type="evidence" value="ECO:0007669"/>
    <property type="project" value="UniProtKB-KW"/>
</dbReference>
<sequence>MVNGLPLVHIELKRRGIPIKEAFNQIKRYQKDSFWSDDGLFEFVQIFVISNGTETKYYSNTTRKAALSKKNTSNRQNARYIRKNIQSFEFTSYWSDEKNNKILDLMDFARTFFVKKTILNILTKYCVFDTNKMLIVMRPYQITATEKILSKIAISKYEKTEGTNKSGGYIWHTTGSGKTLTSFKTAELAQKIKEVEKVIFVVDRRDLDYQTINEYKRFASEFAAGVKNTKELALLLDSNTFESKANKVYVVTIQKLSNFIKDFKKHSIYNKKVVFIFDECHRSQFGQMHKIITKTFRKYYLFGFTGTPIFESNSNYKNGAYFLTTETLFGEKLHTYTIVDAIDDGNVLPFRIDYIDTVKAKSEINDKQVNNINTDEVLIHPKRIENIVSYILEHYDQKTKTKESYHFNKLLNTDEIVKNKQVKEIKKFTELRGFNSIFAVANIDFARAYYNELRKQNFEKAKNLKISTIFTYSLNKEQIDEFGELDDEDFENIQKIEGNDRDFLQAVMNDYNNMFNTTFNLKDSESFQNFYKDVSLRMKNREIDILIVVNMFLTGFDSTTLNTLWLDKPLRQHGLVQAFSRTNRILNSIKTFGNIVTFRDIANETDQAIALFGNKDAKNIVLLKSYNEYINGYKDNKNKVKGYQELTSELKTNFPIEKIEVDKLLITNEKKKEFITLFGKILRLKNILTSFDNFENDSDNFLDKRAIQDYESIYLNLEEKNRQNKDEKESIIEDVVFEIELVRQDEINVDYILKLISKGIIEKKTTIDIKNSLRSGIDSSPSLRNKKDLIFKFIDRINTQQSEIKNKEAFEDKVNKEWEKHALKEYEKETNKAIKELDLNKEETFDYMRNSFENGEMQFEGRQLGKTIREKYLSIDKNNSKKITRRAKRIKVFEVLKKIFDKFLGLIKPK</sequence>
<dbReference type="STRING" id="29561.MM26B8_02530"/>
<dbReference type="Pfam" id="PF18766">
    <property type="entry name" value="SWI2_SNF2"/>
    <property type="match status" value="1"/>
</dbReference>
<evidence type="ECO:0000256" key="4">
    <source>
        <dbReference type="ARBA" id="ARBA00022722"/>
    </source>
</evidence>
<keyword evidence="7" id="KW-0255">Endonuclease</keyword>
<evidence type="ECO:0000256" key="2">
    <source>
        <dbReference type="ARBA" id="ARBA00008598"/>
    </source>
</evidence>
<evidence type="ECO:0000313" key="15">
    <source>
        <dbReference type="Proteomes" id="UP000033750"/>
    </source>
</evidence>
<dbReference type="CDD" id="cd18800">
    <property type="entry name" value="SF2_C_EcoR124I-like"/>
    <property type="match status" value="1"/>
</dbReference>
<dbReference type="InterPro" id="IPR055180">
    <property type="entry name" value="HsdR_RecA-like_helicase_dom_2"/>
</dbReference>
<evidence type="ECO:0000256" key="8">
    <source>
        <dbReference type="ARBA" id="ARBA00022801"/>
    </source>
</evidence>
<dbReference type="EC" id="3.1.21.3" evidence="11"/>
<evidence type="ECO:0000313" key="14">
    <source>
        <dbReference type="EMBL" id="KKB26805.1"/>
    </source>
</evidence>
<dbReference type="GO" id="GO:0009307">
    <property type="term" value="P:DNA restriction-modification system"/>
    <property type="evidence" value="ECO:0007669"/>
    <property type="project" value="UniProtKB-KW"/>
</dbReference>
<protein>
    <recommendedName>
        <fullName evidence="11">Type I restriction enzyme endonuclease subunit</fullName>
        <shortName evidence="11">R protein</shortName>
        <ecNumber evidence="11">3.1.21.3</ecNumber>
    </recommendedName>
</protein>
<comment type="similarity">
    <text evidence="2 11">Belongs to the HsdR family.</text>
</comment>
<evidence type="ECO:0000256" key="1">
    <source>
        <dbReference type="ARBA" id="ARBA00000851"/>
    </source>
</evidence>
<evidence type="ECO:0000259" key="13">
    <source>
        <dbReference type="PROSITE" id="PS51192"/>
    </source>
</evidence>
<dbReference type="InterPro" id="IPR027417">
    <property type="entry name" value="P-loop_NTPase"/>
</dbReference>
<dbReference type="Proteomes" id="UP000033750">
    <property type="component" value="Unassembled WGS sequence"/>
</dbReference>
<evidence type="ECO:0000256" key="5">
    <source>
        <dbReference type="ARBA" id="ARBA00022741"/>
    </source>
</evidence>
<keyword evidence="12" id="KW-0175">Coiled coil</keyword>
<keyword evidence="4" id="KW-0540">Nuclease</keyword>
<evidence type="ECO:0000256" key="9">
    <source>
        <dbReference type="ARBA" id="ARBA00022840"/>
    </source>
</evidence>
<keyword evidence="6 11" id="KW-0680">Restriction system</keyword>
<dbReference type="CDD" id="cd18030">
    <property type="entry name" value="DEXHc_RE_I_HsdR"/>
    <property type="match status" value="1"/>
</dbReference>
<dbReference type="REBASE" id="115532">
    <property type="entry name" value="Mme17529ORF4830P"/>
</dbReference>
<dbReference type="AlphaFoldDB" id="A0A0F5H0Z5"/>
<dbReference type="InterPro" id="IPR007409">
    <property type="entry name" value="Restrct_endonuc_type1_HsdR_N"/>
</dbReference>
<dbReference type="PATRIC" id="fig|1264554.4.peg.429"/>
<comment type="function">
    <text evidence="11">Subunit R is required for both nuclease and ATPase activities, but not for modification.</text>
</comment>
<evidence type="ECO:0000256" key="6">
    <source>
        <dbReference type="ARBA" id="ARBA00022747"/>
    </source>
</evidence>
<dbReference type="InterPro" id="IPR004473">
    <property type="entry name" value="Restrct_endonuc_typeI_HsdR"/>
</dbReference>
<keyword evidence="9 11" id="KW-0067">ATP-binding</keyword>
<proteinExistence type="inferred from homology"/>
<organism evidence="14 15">
    <name type="scientific">Mycoplasmopsis meleagridis ATCC 25294</name>
    <dbReference type="NCBI Taxonomy" id="1264554"/>
    <lineage>
        <taxon>Bacteria</taxon>
        <taxon>Bacillati</taxon>
        <taxon>Mycoplasmatota</taxon>
        <taxon>Mycoplasmoidales</taxon>
        <taxon>Metamycoplasmataceae</taxon>
        <taxon>Mycoplasmopsis</taxon>
    </lineage>
</organism>
<evidence type="ECO:0000256" key="11">
    <source>
        <dbReference type="RuleBase" id="RU364115"/>
    </source>
</evidence>
<dbReference type="GO" id="GO:0009035">
    <property type="term" value="F:type I site-specific deoxyribonuclease activity"/>
    <property type="evidence" value="ECO:0007669"/>
    <property type="project" value="UniProtKB-EC"/>
</dbReference>
<evidence type="ECO:0000256" key="12">
    <source>
        <dbReference type="SAM" id="Coils"/>
    </source>
</evidence>
<dbReference type="NCBIfam" id="TIGR00348">
    <property type="entry name" value="hsdR"/>
    <property type="match status" value="1"/>
</dbReference>
<keyword evidence="15" id="KW-1185">Reference proteome</keyword>
<evidence type="ECO:0000256" key="3">
    <source>
        <dbReference type="ARBA" id="ARBA00011296"/>
    </source>
</evidence>
<keyword evidence="10 11" id="KW-0238">DNA-binding</keyword>
<dbReference type="PROSITE" id="PS51192">
    <property type="entry name" value="HELICASE_ATP_BIND_1"/>
    <property type="match status" value="1"/>
</dbReference>
<dbReference type="PANTHER" id="PTHR30195">
    <property type="entry name" value="TYPE I SITE-SPECIFIC DEOXYRIBONUCLEASE PROTEIN SUBUNIT M AND R"/>
    <property type="match status" value="1"/>
</dbReference>
<name>A0A0F5H0Z5_9BACT</name>
<dbReference type="EMBL" id="JZXN01000016">
    <property type="protein sequence ID" value="KKB26805.1"/>
    <property type="molecule type" value="Genomic_DNA"/>
</dbReference>
<dbReference type="GO" id="GO:0005524">
    <property type="term" value="F:ATP binding"/>
    <property type="evidence" value="ECO:0007669"/>
    <property type="project" value="UniProtKB-KW"/>
</dbReference>